<feature type="domain" description="tRNA intron endonuclease catalytic" evidence="5">
    <location>
        <begin position="397"/>
        <end position="484"/>
    </location>
</feature>
<feature type="region of interest" description="Disordered" evidence="4">
    <location>
        <begin position="156"/>
        <end position="244"/>
    </location>
</feature>
<dbReference type="PANTHER" id="PTHR21227:SF0">
    <property type="entry name" value="TRNA-SPLICING ENDONUCLEASE SUBUNIT SEN2"/>
    <property type="match status" value="1"/>
</dbReference>
<organism evidence="6 7">
    <name type="scientific">Astrephomene gubernaculifera</name>
    <dbReference type="NCBI Taxonomy" id="47775"/>
    <lineage>
        <taxon>Eukaryota</taxon>
        <taxon>Viridiplantae</taxon>
        <taxon>Chlorophyta</taxon>
        <taxon>core chlorophytes</taxon>
        <taxon>Chlorophyceae</taxon>
        <taxon>CS clade</taxon>
        <taxon>Chlamydomonadales</taxon>
        <taxon>Astrephomenaceae</taxon>
        <taxon>Astrephomene</taxon>
    </lineage>
</organism>
<evidence type="ECO:0000256" key="1">
    <source>
        <dbReference type="ARBA" id="ARBA00008078"/>
    </source>
</evidence>
<dbReference type="Pfam" id="PF01974">
    <property type="entry name" value="tRNA_int_endo"/>
    <property type="match status" value="1"/>
</dbReference>
<comment type="similarity">
    <text evidence="1">Belongs to the tRNA-intron endonuclease family.</text>
</comment>
<feature type="region of interest" description="Disordered" evidence="4">
    <location>
        <begin position="296"/>
        <end position="329"/>
    </location>
</feature>
<dbReference type="InterPro" id="IPR011856">
    <property type="entry name" value="tRNA_endonuc-like_dom_sf"/>
</dbReference>
<feature type="compositionally biased region" description="Gly residues" evidence="4">
    <location>
        <begin position="299"/>
        <end position="314"/>
    </location>
</feature>
<dbReference type="CDD" id="cd22363">
    <property type="entry name" value="tRNA-intron_lyase_C"/>
    <property type="match status" value="1"/>
</dbReference>
<comment type="catalytic activity">
    <reaction evidence="3">
        <text>pretRNA = a 3'-half-tRNA molecule with a 5'-OH end + a 5'-half-tRNA molecule with a 2',3'-cyclic phosphate end + an intron with a 2',3'-cyclic phosphate and a 5'-hydroxyl terminus.</text>
        <dbReference type="EC" id="4.6.1.16"/>
    </reaction>
</comment>
<protein>
    <recommendedName>
        <fullName evidence="2">tRNA-intron lyase</fullName>
        <ecNumber evidence="2">4.6.1.16</ecNumber>
    </recommendedName>
</protein>
<feature type="compositionally biased region" description="Pro residues" evidence="4">
    <location>
        <begin position="175"/>
        <end position="190"/>
    </location>
</feature>
<dbReference type="SUPFAM" id="SSF53032">
    <property type="entry name" value="tRNA-intron endonuclease catalytic domain-like"/>
    <property type="match status" value="1"/>
</dbReference>
<evidence type="ECO:0000256" key="3">
    <source>
        <dbReference type="ARBA" id="ARBA00034031"/>
    </source>
</evidence>
<reference evidence="6 7" key="1">
    <citation type="journal article" date="2021" name="Sci. Rep.">
        <title>Genome sequencing of the multicellular alga Astrephomene provides insights into convergent evolution of germ-soma differentiation.</title>
        <authorList>
            <person name="Yamashita S."/>
            <person name="Yamamoto K."/>
            <person name="Matsuzaki R."/>
            <person name="Suzuki S."/>
            <person name="Yamaguchi H."/>
            <person name="Hirooka S."/>
            <person name="Minakuchi Y."/>
            <person name="Miyagishima S."/>
            <person name="Kawachi M."/>
            <person name="Toyoda A."/>
            <person name="Nozaki H."/>
        </authorList>
    </citation>
    <scope>NUCLEOTIDE SEQUENCE [LARGE SCALE GENOMIC DNA]</scope>
    <source>
        <strain evidence="6 7">NIES-4017</strain>
    </source>
</reference>
<comment type="caution">
    <text evidence="6">The sequence shown here is derived from an EMBL/GenBank/DDBJ whole genome shotgun (WGS) entry which is preliminary data.</text>
</comment>
<dbReference type="AlphaFoldDB" id="A0AAD3HRL6"/>
<dbReference type="InterPro" id="IPR036167">
    <property type="entry name" value="tRNA_intron_Endo_cat-like_sf"/>
</dbReference>
<evidence type="ECO:0000313" key="6">
    <source>
        <dbReference type="EMBL" id="GFR50075.1"/>
    </source>
</evidence>
<evidence type="ECO:0000256" key="4">
    <source>
        <dbReference type="SAM" id="MobiDB-lite"/>
    </source>
</evidence>
<dbReference type="GO" id="GO:0005737">
    <property type="term" value="C:cytoplasm"/>
    <property type="evidence" value="ECO:0007669"/>
    <property type="project" value="TreeGrafter"/>
</dbReference>
<accession>A0AAD3HRL6</accession>
<dbReference type="Proteomes" id="UP001054857">
    <property type="component" value="Unassembled WGS sequence"/>
</dbReference>
<evidence type="ECO:0000256" key="2">
    <source>
        <dbReference type="ARBA" id="ARBA00012573"/>
    </source>
</evidence>
<dbReference type="PANTHER" id="PTHR21227">
    <property type="entry name" value="TRNA-SPLICING ENDONUCLEASE SUBUNIT SEN2"/>
    <property type="match status" value="1"/>
</dbReference>
<dbReference type="InterPro" id="IPR006676">
    <property type="entry name" value="tRNA_splic"/>
</dbReference>
<sequence>MGGILKRRRPPHLLRPDQMLSSLSSLRLTALLQHGGVWLAVPPHLAELLNQCCTGQMDGGPGTAEEVAAVLTPLVGEPADWGQQQQPEGSSNAAARSAAAAVATAPALAVAAVPGATVASEGVAAMSLACQSLSSSLMLRVQAGGQEVQLQQQQQQQAELEVRTEGASQQGPAMADPPPFQQQQPLPPQQPVQQLPAVVCGPTADGAGASGDPWVRVTSGSEPGGPSPGSHGRVGDSSGGIAAVERGAGGEAGVCGDVERPERRMAAGAGADATGAPGGAAAGAATVAVTSVAAASVPGDGGGGGGRGGGSGGRFRGRGRPRVPAPPAPPFSPAAAGCRLVAVRLTLEEAFFLHHVLRCLQVYELQPGSPLPATADHVRRLDDLGLWRACRRIRSNFVTSYVAYHHLKAKGWIPRSGLLYGVDYVVYQLHPAGAHSNYGVMVLPLGRDGRPMGPHAPPLSWLDLQITNRLINQVVKRLILMYVYEQPGPDHTTPACLQNFAVEERIVRRWVPDATRE</sequence>
<proteinExistence type="inferred from homology"/>
<dbReference type="Gene3D" id="3.40.1350.10">
    <property type="match status" value="1"/>
</dbReference>
<dbReference type="EMBL" id="BMAR01000035">
    <property type="protein sequence ID" value="GFR50075.1"/>
    <property type="molecule type" value="Genomic_DNA"/>
</dbReference>
<dbReference type="EC" id="4.6.1.16" evidence="2"/>
<dbReference type="GO" id="GO:0000379">
    <property type="term" value="P:tRNA-type intron splice site recognition and cleavage"/>
    <property type="evidence" value="ECO:0007669"/>
    <property type="project" value="TreeGrafter"/>
</dbReference>
<dbReference type="GO" id="GO:0003676">
    <property type="term" value="F:nucleic acid binding"/>
    <property type="evidence" value="ECO:0007669"/>
    <property type="project" value="InterPro"/>
</dbReference>
<dbReference type="InterPro" id="IPR006677">
    <property type="entry name" value="tRNA_intron_Endonuc_cat-like"/>
</dbReference>
<dbReference type="GO" id="GO:0000214">
    <property type="term" value="C:tRNA-intron endonuclease complex"/>
    <property type="evidence" value="ECO:0007669"/>
    <property type="project" value="TreeGrafter"/>
</dbReference>
<evidence type="ECO:0000313" key="7">
    <source>
        <dbReference type="Proteomes" id="UP001054857"/>
    </source>
</evidence>
<name>A0AAD3HRL6_9CHLO</name>
<evidence type="ECO:0000259" key="5">
    <source>
        <dbReference type="Pfam" id="PF01974"/>
    </source>
</evidence>
<dbReference type="GO" id="GO:0000213">
    <property type="term" value="F:tRNA-intron lyase activity"/>
    <property type="evidence" value="ECO:0007669"/>
    <property type="project" value="UniProtKB-EC"/>
</dbReference>
<keyword evidence="7" id="KW-1185">Reference proteome</keyword>
<gene>
    <name evidence="6" type="ORF">Agub_g12219</name>
</gene>